<organism evidence="1 2">
    <name type="scientific">Rhizophagus clarus</name>
    <dbReference type="NCBI Taxonomy" id="94130"/>
    <lineage>
        <taxon>Eukaryota</taxon>
        <taxon>Fungi</taxon>
        <taxon>Fungi incertae sedis</taxon>
        <taxon>Mucoromycota</taxon>
        <taxon>Glomeromycotina</taxon>
        <taxon>Glomeromycetes</taxon>
        <taxon>Glomerales</taxon>
        <taxon>Glomeraceae</taxon>
        <taxon>Rhizophagus</taxon>
    </lineage>
</organism>
<protein>
    <submittedName>
        <fullName evidence="1">Uncharacterized protein</fullName>
    </submittedName>
</protein>
<dbReference type="EMBL" id="BLAL01000236">
    <property type="protein sequence ID" value="GES94416.1"/>
    <property type="molecule type" value="Genomic_DNA"/>
</dbReference>
<evidence type="ECO:0000313" key="2">
    <source>
        <dbReference type="Proteomes" id="UP000615446"/>
    </source>
</evidence>
<sequence>MLSHQRKLLKNHFVLEFVPFGGDFNEFVKPFISEMKELEKGKVMNIQEQDVWVIASIGVVTADLLQGNDLAGVLRQNANKGREYGLKLRPSILDELKRERHLQTPQDIYHVTAGKIGRLLKLTCELFSQEGENDFIKTWKDFEKPKTWSRIPNPISHRESFMMSDYLQVAMIMPFILNRFLKITSLKNNEAKNIQQRTGASRINLVKNAVITCWVHIAKTMSMVFKSKFTNNSYEELQQNLKEEMNILPKV</sequence>
<dbReference type="Proteomes" id="UP000615446">
    <property type="component" value="Unassembled WGS sequence"/>
</dbReference>
<accession>A0A8H3QWD7</accession>
<name>A0A8H3QWD7_9GLOM</name>
<proteinExistence type="predicted"/>
<gene>
    <name evidence="1" type="ORF">RCL2_002114900</name>
</gene>
<reference evidence="1" key="1">
    <citation type="submission" date="2019-10" db="EMBL/GenBank/DDBJ databases">
        <title>Conservation and host-specific expression of non-tandemly repeated heterogenous ribosome RNA gene in arbuscular mycorrhizal fungi.</title>
        <authorList>
            <person name="Maeda T."/>
            <person name="Kobayashi Y."/>
            <person name="Nakagawa T."/>
            <person name="Ezawa T."/>
            <person name="Yamaguchi K."/>
            <person name="Bino T."/>
            <person name="Nishimoto Y."/>
            <person name="Shigenobu S."/>
            <person name="Kawaguchi M."/>
        </authorList>
    </citation>
    <scope>NUCLEOTIDE SEQUENCE</scope>
    <source>
        <strain evidence="1">HR1</strain>
    </source>
</reference>
<dbReference type="AlphaFoldDB" id="A0A8H3QWD7"/>
<comment type="caution">
    <text evidence="1">The sequence shown here is derived from an EMBL/GenBank/DDBJ whole genome shotgun (WGS) entry which is preliminary data.</text>
</comment>
<dbReference type="OrthoDB" id="2351771at2759"/>
<evidence type="ECO:0000313" key="1">
    <source>
        <dbReference type="EMBL" id="GES94416.1"/>
    </source>
</evidence>